<dbReference type="GeneID" id="20189883"/>
<keyword evidence="1" id="KW-0472">Membrane</keyword>
<dbReference type="AlphaFoldDB" id="W2R4Q9"/>
<keyword evidence="1" id="KW-0812">Transmembrane</keyword>
<evidence type="ECO:0000313" key="2">
    <source>
        <dbReference type="EMBL" id="ETN20387.1"/>
    </source>
</evidence>
<dbReference type="EMBL" id="KI669564">
    <property type="protein sequence ID" value="ETN20387.1"/>
    <property type="molecule type" value="Genomic_DNA"/>
</dbReference>
<keyword evidence="1" id="KW-1133">Transmembrane helix</keyword>
<gene>
    <name evidence="2" type="ORF">PPTG_21284</name>
</gene>
<dbReference type="RefSeq" id="XP_008894785.1">
    <property type="nucleotide sequence ID" value="XM_008896537.1"/>
</dbReference>
<organism evidence="2 3">
    <name type="scientific">Phytophthora nicotianae (strain INRA-310)</name>
    <name type="common">Phytophthora parasitica</name>
    <dbReference type="NCBI Taxonomy" id="761204"/>
    <lineage>
        <taxon>Eukaryota</taxon>
        <taxon>Sar</taxon>
        <taxon>Stramenopiles</taxon>
        <taxon>Oomycota</taxon>
        <taxon>Peronosporomycetes</taxon>
        <taxon>Peronosporales</taxon>
        <taxon>Peronosporaceae</taxon>
        <taxon>Phytophthora</taxon>
    </lineage>
</organism>
<reference evidence="3" key="1">
    <citation type="submission" date="2011-12" db="EMBL/GenBank/DDBJ databases">
        <authorList>
            <consortium name="The Broad Institute Genome Sequencing Platform"/>
            <person name="Russ C."/>
            <person name="Tyler B."/>
            <person name="Panabieres F."/>
            <person name="Shan W."/>
            <person name="Tripathy S."/>
            <person name="Grunwald N."/>
            <person name="Machado M."/>
            <person name="Young S.K."/>
            <person name="Zeng Q."/>
            <person name="Gargeya S."/>
            <person name="Fitzgerald M."/>
            <person name="Haas B."/>
            <person name="Abouelleil A."/>
            <person name="Alvarado L."/>
            <person name="Arachchi H.M."/>
            <person name="Berlin A."/>
            <person name="Chapman S.B."/>
            <person name="Gearin G."/>
            <person name="Goldberg J."/>
            <person name="Griggs A."/>
            <person name="Gujja S."/>
            <person name="Hansen M."/>
            <person name="Heiman D."/>
            <person name="Howarth C."/>
            <person name="Larimer J."/>
            <person name="Lui A."/>
            <person name="MacDonald P.J.P."/>
            <person name="McCowen C."/>
            <person name="Montmayeur A."/>
            <person name="Murphy C."/>
            <person name="Neiman D."/>
            <person name="Pearson M."/>
            <person name="Priest M."/>
            <person name="Roberts A."/>
            <person name="Saif S."/>
            <person name="Shea T."/>
            <person name="Sisk P."/>
            <person name="Stolte C."/>
            <person name="Sykes S."/>
            <person name="Wortman J."/>
            <person name="Nusbaum C."/>
            <person name="Birren B."/>
        </authorList>
    </citation>
    <scope>NUCLEOTIDE SEQUENCE [LARGE SCALE GENOMIC DNA]</scope>
    <source>
        <strain evidence="3">INRA-310</strain>
    </source>
</reference>
<protein>
    <recommendedName>
        <fullName evidence="4">MULE transposase domain-containing protein</fullName>
    </recommendedName>
</protein>
<accession>W2R4Q9</accession>
<proteinExistence type="predicted"/>
<dbReference type="Proteomes" id="UP000018817">
    <property type="component" value="Unassembled WGS sequence"/>
</dbReference>
<name>W2R4Q9_PHYN3</name>
<sequence>MFEMSHQPAQDRHGLLVFCDSVYENVQENPHCITILHVDSTHNLWEGMPEDDVRLFALLPQSLSAIYEASVSPILLYLYAVQAFRILKMFLYNVKMFLYNVRKL</sequence>
<feature type="transmembrane region" description="Helical" evidence="1">
    <location>
        <begin position="74"/>
        <end position="94"/>
    </location>
</feature>
<evidence type="ECO:0000313" key="3">
    <source>
        <dbReference type="Proteomes" id="UP000018817"/>
    </source>
</evidence>
<evidence type="ECO:0008006" key="4">
    <source>
        <dbReference type="Google" id="ProtNLM"/>
    </source>
</evidence>
<reference evidence="2 3" key="2">
    <citation type="submission" date="2013-11" db="EMBL/GenBank/DDBJ databases">
        <title>The Genome Sequence of Phytophthora parasitica INRA-310.</title>
        <authorList>
            <consortium name="The Broad Institute Genomics Platform"/>
            <person name="Russ C."/>
            <person name="Tyler B."/>
            <person name="Panabieres F."/>
            <person name="Shan W."/>
            <person name="Tripathy S."/>
            <person name="Grunwald N."/>
            <person name="Machado M."/>
            <person name="Johnson C.S."/>
            <person name="Arredondo F."/>
            <person name="Hong C."/>
            <person name="Coffey M."/>
            <person name="Young S.K."/>
            <person name="Zeng Q."/>
            <person name="Gargeya S."/>
            <person name="Fitzgerald M."/>
            <person name="Abouelleil A."/>
            <person name="Alvarado L."/>
            <person name="Chapman S.B."/>
            <person name="Gainer-Dewar J."/>
            <person name="Goldberg J."/>
            <person name="Griggs A."/>
            <person name="Gujja S."/>
            <person name="Hansen M."/>
            <person name="Howarth C."/>
            <person name="Imamovic A."/>
            <person name="Ireland A."/>
            <person name="Larimer J."/>
            <person name="McCowan C."/>
            <person name="Murphy C."/>
            <person name="Pearson M."/>
            <person name="Poon T.W."/>
            <person name="Priest M."/>
            <person name="Roberts A."/>
            <person name="Saif S."/>
            <person name="Shea T."/>
            <person name="Sykes S."/>
            <person name="Wortman J."/>
            <person name="Nusbaum C."/>
            <person name="Birren B."/>
        </authorList>
    </citation>
    <scope>NUCLEOTIDE SEQUENCE [LARGE SCALE GENOMIC DNA]</scope>
    <source>
        <strain evidence="2 3">INRA-310</strain>
    </source>
</reference>
<dbReference type="VEuPathDB" id="FungiDB:PPTG_21284"/>
<evidence type="ECO:0000256" key="1">
    <source>
        <dbReference type="SAM" id="Phobius"/>
    </source>
</evidence>